<gene>
    <name evidence="2" type="ordered locus">VIT_10s0003g02530</name>
</gene>
<protein>
    <submittedName>
        <fullName evidence="2">Uncharacterized protein</fullName>
    </submittedName>
</protein>
<evidence type="ECO:0000256" key="1">
    <source>
        <dbReference type="SAM" id="Phobius"/>
    </source>
</evidence>
<evidence type="ECO:0000313" key="2">
    <source>
        <dbReference type="EMBL" id="CCB55748.1"/>
    </source>
</evidence>
<name>F6HMF9_VITVI</name>
<accession>F6HMF9</accession>
<dbReference type="EMBL" id="FN595992">
    <property type="protein sequence ID" value="CCB55748.1"/>
    <property type="molecule type" value="Genomic_DNA"/>
</dbReference>
<reference evidence="3" key="1">
    <citation type="journal article" date="2007" name="Nature">
        <title>The grapevine genome sequence suggests ancestral hexaploidization in major angiosperm phyla.</title>
        <authorList>
            <consortium name="The French-Italian Public Consortium for Grapevine Genome Characterization."/>
            <person name="Jaillon O."/>
            <person name="Aury J.-M."/>
            <person name="Noel B."/>
            <person name="Policriti A."/>
            <person name="Clepet C."/>
            <person name="Casagrande A."/>
            <person name="Choisne N."/>
            <person name="Aubourg S."/>
            <person name="Vitulo N."/>
            <person name="Jubin C."/>
            <person name="Vezzi A."/>
            <person name="Legeai F."/>
            <person name="Hugueney P."/>
            <person name="Dasilva C."/>
            <person name="Horner D."/>
            <person name="Mica E."/>
            <person name="Jublot D."/>
            <person name="Poulain J."/>
            <person name="Bruyere C."/>
            <person name="Billault A."/>
            <person name="Segurens B."/>
            <person name="Gouyvenoux M."/>
            <person name="Ugarte E."/>
            <person name="Cattonaro F."/>
            <person name="Anthouard V."/>
            <person name="Vico V."/>
            <person name="Del Fabbro C."/>
            <person name="Alaux M."/>
            <person name="Di Gaspero G."/>
            <person name="Dumas V."/>
            <person name="Felice N."/>
            <person name="Paillard S."/>
            <person name="Juman I."/>
            <person name="Moroldo M."/>
            <person name="Scalabrin S."/>
            <person name="Canaguier A."/>
            <person name="Le Clainche I."/>
            <person name="Malacrida G."/>
            <person name="Durand E."/>
            <person name="Pesole G."/>
            <person name="Laucou V."/>
            <person name="Chatelet P."/>
            <person name="Merdinoglu D."/>
            <person name="Delledonne M."/>
            <person name="Pezzotti M."/>
            <person name="Lecharny A."/>
            <person name="Scarpelli C."/>
            <person name="Artiguenave F."/>
            <person name="Pe M.E."/>
            <person name="Valle G."/>
            <person name="Morgante M."/>
            <person name="Caboche M."/>
            <person name="Adam-Blondon A.-F."/>
            <person name="Weissenbach J."/>
            <person name="Quetier F."/>
            <person name="Wincker P."/>
        </authorList>
    </citation>
    <scope>NUCLEOTIDE SEQUENCE [LARGE SCALE GENOMIC DNA]</scope>
    <source>
        <strain evidence="3">cv. Pinot noir / PN40024</strain>
    </source>
</reference>
<dbReference type="InParanoid" id="F6HMF9"/>
<dbReference type="Proteomes" id="UP000009183">
    <property type="component" value="Chromosome 10"/>
</dbReference>
<dbReference type="AlphaFoldDB" id="F6HMF9"/>
<keyword evidence="3" id="KW-1185">Reference proteome</keyword>
<dbReference type="PaxDb" id="29760-VIT_10s0003g02530.t01"/>
<evidence type="ECO:0000313" key="3">
    <source>
        <dbReference type="Proteomes" id="UP000009183"/>
    </source>
</evidence>
<keyword evidence="1" id="KW-0812">Transmembrane</keyword>
<dbReference type="HOGENOM" id="CLU_2363897_0_0_1"/>
<organism evidence="2 3">
    <name type="scientific">Vitis vinifera</name>
    <name type="common">Grape</name>
    <dbReference type="NCBI Taxonomy" id="29760"/>
    <lineage>
        <taxon>Eukaryota</taxon>
        <taxon>Viridiplantae</taxon>
        <taxon>Streptophyta</taxon>
        <taxon>Embryophyta</taxon>
        <taxon>Tracheophyta</taxon>
        <taxon>Spermatophyta</taxon>
        <taxon>Magnoliopsida</taxon>
        <taxon>eudicotyledons</taxon>
        <taxon>Gunneridae</taxon>
        <taxon>Pentapetalae</taxon>
        <taxon>rosids</taxon>
        <taxon>Vitales</taxon>
        <taxon>Vitaceae</taxon>
        <taxon>Viteae</taxon>
        <taxon>Vitis</taxon>
    </lineage>
</organism>
<feature type="transmembrane region" description="Helical" evidence="1">
    <location>
        <begin position="15"/>
        <end position="41"/>
    </location>
</feature>
<keyword evidence="1" id="KW-1133">Transmembrane helix</keyword>
<sequence>MNRTDFIVTWHAQMIFLSFLSLFFFFLTWAYFSVFMALLGLKTAAMPAVRNMFCSNNIHERIVASMTVGIHGLIYGRFGIGNEAIGPRSLVRFVSY</sequence>
<proteinExistence type="predicted"/>
<keyword evidence="1" id="KW-0472">Membrane</keyword>